<keyword evidence="1" id="KW-0732">Signal</keyword>
<comment type="caution">
    <text evidence="2">The sequence shown here is derived from an EMBL/GenBank/DDBJ whole genome shotgun (WGS) entry which is preliminary data.</text>
</comment>
<organism evidence="2 3">
    <name type="scientific">Brumimicrobium aurantiacum</name>
    <dbReference type="NCBI Taxonomy" id="1737063"/>
    <lineage>
        <taxon>Bacteria</taxon>
        <taxon>Pseudomonadati</taxon>
        <taxon>Bacteroidota</taxon>
        <taxon>Flavobacteriia</taxon>
        <taxon>Flavobacteriales</taxon>
        <taxon>Crocinitomicaceae</taxon>
        <taxon>Brumimicrobium</taxon>
    </lineage>
</organism>
<keyword evidence="3" id="KW-1185">Reference proteome</keyword>
<dbReference type="OrthoDB" id="604691at2"/>
<name>A0A3E1EX37_9FLAO</name>
<feature type="chain" id="PRO_5017633629" description="Carboxypeptidase-like regulatory domain-containing protein" evidence="1">
    <location>
        <begin position="22"/>
        <end position="799"/>
    </location>
</feature>
<dbReference type="EMBL" id="QURB01000005">
    <property type="protein sequence ID" value="RFC54092.1"/>
    <property type="molecule type" value="Genomic_DNA"/>
</dbReference>
<evidence type="ECO:0000313" key="3">
    <source>
        <dbReference type="Proteomes" id="UP000257127"/>
    </source>
</evidence>
<evidence type="ECO:0008006" key="4">
    <source>
        <dbReference type="Google" id="ProtNLM"/>
    </source>
</evidence>
<evidence type="ECO:0000313" key="2">
    <source>
        <dbReference type="EMBL" id="RFC54092.1"/>
    </source>
</evidence>
<dbReference type="Pfam" id="PF18939">
    <property type="entry name" value="DUF5686"/>
    <property type="match status" value="1"/>
</dbReference>
<accession>A0A3E1EX37</accession>
<dbReference type="Proteomes" id="UP000257127">
    <property type="component" value="Unassembled WGS sequence"/>
</dbReference>
<proteinExistence type="predicted"/>
<feature type="signal peptide" evidence="1">
    <location>
        <begin position="1"/>
        <end position="21"/>
    </location>
</feature>
<dbReference type="RefSeq" id="WP_116880932.1">
    <property type="nucleotide sequence ID" value="NZ_QURB01000005.1"/>
</dbReference>
<gene>
    <name evidence="2" type="ORF">DXU93_08875</name>
</gene>
<reference evidence="2 3" key="1">
    <citation type="submission" date="2018-08" db="EMBL/GenBank/DDBJ databases">
        <title>The draft genome squence of Brumimicrobium sp. N62.</title>
        <authorList>
            <person name="Du Z.-J."/>
            <person name="Luo H.-R."/>
        </authorList>
    </citation>
    <scope>NUCLEOTIDE SEQUENCE [LARGE SCALE GENOMIC DNA]</scope>
    <source>
        <strain evidence="2 3">N62</strain>
    </source>
</reference>
<protein>
    <recommendedName>
        <fullName evidence="4">Carboxypeptidase-like regulatory domain-containing protein</fullName>
    </recommendedName>
</protein>
<dbReference type="InterPro" id="IPR043741">
    <property type="entry name" value="DUF5686"/>
</dbReference>
<sequence>MKNTLLLFVLFCLSNSFYAQKTQVQVLDAHSKTPVAFTKIIEDRSKTFVTDIDGKQSIEIKASSVYIFRFFEYSDTIVKGADLIDNPIVFLSPDAQVYDEVVIKPGENPAHRIIQNVMDKKKDNDPMRNDAFTYNSYSKLYVTGELEEGILRDTITDTSTIDALEFLDKQYIFLTETKAERTFSPPNYDKEVIKSYNVSGVKDPMFATLVNQFQSFSFYANDFELNQDSYINPIAPGGLRRYLFILEDTVVHQDQDTTYTIKFRPRKGKNFDGLEGYLYVRSSSWAIERVIAEPHEASGIVNVKIIQEYKMTANKKWFPSKISTILGFSGIEIEGAVELIGRSSVYINDVEFREPDFKLFSPVSVEVEEGALRDSLSLHEVRGNTASGKEGETYKVIDSVASEANLDKLVFFGKVVTTGKIPAGIFNIPVWQVAYFNRYEGLRLGLGLETNYRLSKVFGAAGYFAYGTNDKEWKGGGSVNFTLNQKRNIKLKFLYKDDVHERGNTDYYSNSFNLTEQGIYRDFFVSLMDRERVAGVNLSGLVRQNLKVQVFANYKRFKISDGYYYAPLFSQNGTQSQFDIAEAGVVINWNIRERIMMLENRRVSLGTKWPKLTLKAVKGQSGIFDANYDYYRLNFMVHQDFTIRGAGKIQLVSKCGLTYGNVPLMLQQFVEGTGINYTLSVSNTFETMGPTEFYTDKYSALFARYSFLPIKNKSSWSEPVFVIHNAAGYGEMSNRTDHKGFDFKTPDKGYFETGVIADYVIKLGPLGFGLGTFYRYGKHAFAETKDNFFYKVSVRLNFL</sequence>
<dbReference type="AlphaFoldDB" id="A0A3E1EX37"/>
<evidence type="ECO:0000256" key="1">
    <source>
        <dbReference type="SAM" id="SignalP"/>
    </source>
</evidence>